<dbReference type="Proteomes" id="UP000589552">
    <property type="component" value="Unassembled WGS sequence"/>
</dbReference>
<dbReference type="AlphaFoldDB" id="A0A7X9SVM5"/>
<dbReference type="PANTHER" id="PTHR43179:SF12">
    <property type="entry name" value="GALACTOFURANOSYLTRANSFERASE GLFT2"/>
    <property type="match status" value="1"/>
</dbReference>
<keyword evidence="3" id="KW-0328">Glycosyltransferase</keyword>
<dbReference type="InterPro" id="IPR001173">
    <property type="entry name" value="Glyco_trans_2-like"/>
</dbReference>
<dbReference type="PANTHER" id="PTHR43179">
    <property type="entry name" value="RHAMNOSYLTRANSFERASE WBBL"/>
    <property type="match status" value="1"/>
</dbReference>
<dbReference type="GO" id="GO:0016757">
    <property type="term" value="F:glycosyltransferase activity"/>
    <property type="evidence" value="ECO:0007669"/>
    <property type="project" value="UniProtKB-KW"/>
</dbReference>
<evidence type="ECO:0000256" key="2">
    <source>
        <dbReference type="ARBA" id="ARBA00006739"/>
    </source>
</evidence>
<proteinExistence type="inferred from homology"/>
<dbReference type="Pfam" id="PF00535">
    <property type="entry name" value="Glycos_transf_2"/>
    <property type="match status" value="1"/>
</dbReference>
<dbReference type="Gene3D" id="3.90.550.10">
    <property type="entry name" value="Spore Coat Polysaccharide Biosynthesis Protein SpsA, Chain A"/>
    <property type="match status" value="1"/>
</dbReference>
<evidence type="ECO:0000259" key="6">
    <source>
        <dbReference type="Pfam" id="PF00535"/>
    </source>
</evidence>
<dbReference type="InterPro" id="IPR029044">
    <property type="entry name" value="Nucleotide-diphossugar_trans"/>
</dbReference>
<evidence type="ECO:0000256" key="5">
    <source>
        <dbReference type="SAM" id="MobiDB-lite"/>
    </source>
</evidence>
<protein>
    <submittedName>
        <fullName evidence="7">Glycosyltransferase</fullName>
    </submittedName>
</protein>
<organism evidence="7 8">
    <name type="scientific">Corynebacterium xerosis</name>
    <dbReference type="NCBI Taxonomy" id="1725"/>
    <lineage>
        <taxon>Bacteria</taxon>
        <taxon>Bacillati</taxon>
        <taxon>Actinomycetota</taxon>
        <taxon>Actinomycetes</taxon>
        <taxon>Mycobacteriales</taxon>
        <taxon>Corynebacteriaceae</taxon>
        <taxon>Corynebacterium</taxon>
    </lineage>
</organism>
<evidence type="ECO:0000256" key="4">
    <source>
        <dbReference type="ARBA" id="ARBA00022679"/>
    </source>
</evidence>
<evidence type="ECO:0000256" key="1">
    <source>
        <dbReference type="ARBA" id="ARBA00004776"/>
    </source>
</evidence>
<feature type="domain" description="Glycosyltransferase 2-like" evidence="6">
    <location>
        <begin position="199"/>
        <end position="289"/>
    </location>
</feature>
<feature type="compositionally biased region" description="Pro residues" evidence="5">
    <location>
        <begin position="105"/>
        <end position="114"/>
    </location>
</feature>
<evidence type="ECO:0000313" key="8">
    <source>
        <dbReference type="Proteomes" id="UP000589552"/>
    </source>
</evidence>
<evidence type="ECO:0000313" key="7">
    <source>
        <dbReference type="EMBL" id="NMF08874.1"/>
    </source>
</evidence>
<feature type="compositionally biased region" description="Polar residues" evidence="5">
    <location>
        <begin position="1"/>
        <end position="14"/>
    </location>
</feature>
<feature type="compositionally biased region" description="Low complexity" evidence="5">
    <location>
        <begin position="35"/>
        <end position="54"/>
    </location>
</feature>
<sequence length="417" mass="44439">MRTCGSSTRRTAGSPTPGRTCAPRTSWSRRRARTPSRTSPPRAPAPSSSPGRGRSANRRRPRACSPTPVSPWCRAARTTIRPHRRRGRDCSAGPPPRTGPRGAPKAPPTAPPPSSRGWPVAADGRGGFAASAPTALAATAANRARATIVTVASVGRADHVARQHEGLDLWAPEAHRIVVQIGPDTWPVPGARIIDRTGPGPVHLGEARNAGAAAALECPSGPPATIIFLDADCVPAPDLVDRYLDAAGRDPGAVLCGPVTYLAEGTGEVVVAKLPALIDPHPARPDPPAGTLRRATEREHDLFWSLSFAVTAAAWRRIGDAFGGFHPGYAGYGAEDTDFGAQLLAHGIPLTWVGGAHALHQWHPVSSPPVEHLDDILRNGALFRDRHGRWPMEGWLRRFEEMGLVRRDGDDWVKVAR</sequence>
<accession>A0A7X9SVM5</accession>
<reference evidence="7 8" key="1">
    <citation type="submission" date="2020-04" db="EMBL/GenBank/DDBJ databases">
        <authorList>
            <person name="Hitch T.C.A."/>
            <person name="Wylensek D."/>
            <person name="Clavel T."/>
        </authorList>
    </citation>
    <scope>NUCLEOTIDE SEQUENCE [LARGE SCALE GENOMIC DNA]</scope>
    <source>
        <strain evidence="7 8">BL-383-APC-2I</strain>
    </source>
</reference>
<gene>
    <name evidence="7" type="ORF">HF852_04505</name>
</gene>
<evidence type="ECO:0000256" key="3">
    <source>
        <dbReference type="ARBA" id="ARBA00022676"/>
    </source>
</evidence>
<feature type="region of interest" description="Disordered" evidence="5">
    <location>
        <begin position="1"/>
        <end position="125"/>
    </location>
</feature>
<comment type="pathway">
    <text evidence="1">Cell wall biogenesis; cell wall polysaccharide biosynthesis.</text>
</comment>
<keyword evidence="4 7" id="KW-0808">Transferase</keyword>
<dbReference type="SUPFAM" id="SSF53448">
    <property type="entry name" value="Nucleotide-diphospho-sugar transferases"/>
    <property type="match status" value="1"/>
</dbReference>
<name>A0A7X9SVM5_9CORY</name>
<comment type="similarity">
    <text evidence="2">Belongs to the glycosyltransferase 2 family.</text>
</comment>
<dbReference type="EMBL" id="JABAGA010000002">
    <property type="protein sequence ID" value="NMF08874.1"/>
    <property type="molecule type" value="Genomic_DNA"/>
</dbReference>
<comment type="caution">
    <text evidence="7">The sequence shown here is derived from an EMBL/GenBank/DDBJ whole genome shotgun (WGS) entry which is preliminary data.</text>
</comment>